<evidence type="ECO:0000313" key="2">
    <source>
        <dbReference type="Proteomes" id="UP000186817"/>
    </source>
</evidence>
<proteinExistence type="predicted"/>
<sequence length="1124" mass="121312">MSSLPWVEPFWNDVGLQSATTVVDILEIVDAQTLLASSRIVGFEVVITFGVDLLLDWVTSVTVVDFRVERAGDETFLRPQENSDWFLHKAPSLVPAPVFREACAGLGALGVGAAFAGFRVIGANELHVCAAAVTRFFGGCGMPFRMKLALLLAFAVNHWLVVDMRHLLEGFCQALHFNMVEVELELASVWSAQRNSCWCALLRDALPLPSLKSWEAHGPWRVVSDVLTHPQSADEDVEQMMLNAHEMAVFSSRRSLESMVVRGNVPLPMVLRAPFSVDAKCGGALIRMQCATGVQYRHVTAQELALLNGLSPETPLGDDGRLALALVAQLASPLQSCWVFAHLRQAIGPDAGEVSPIQLLTQQRRELLCAAERCGLHSAQADGLSADCDAARVQCGAVAIRTPCRVRTTAACVKPLPHAPPPSHGEVCSLRCMVPLCPGVFADVFLSGLDCGIPAWRLRTVDGVVIRPGALLLPGQTVLADLAGVPSDDALHAKVALEDVHSLIQARVDVKVREAIALEHAPWLADDQVAWALHELASRAAGIRVWADPVALTASVRAATLRILPQCQLQGDEVLISAALIAGHWVTFCWHNVGGAVWAWTSATSVEHAPSVAVVHWLFAGSAGVDLGQFRFKDEPARFLDPGLCGHAAALDLRTRLFGTRHVADVDVAGHAARAQDRYFNDVLHEATARQPCLLGGVVGSMIEHGLASLLKTKGVPEAHALARAKEVLQKVGHASVQQAMVSSQPWRQLKSLCSKLQPPLQLVLPVELQAQIAKKVQAGEDVRPKRKTKAAKEARNHVDAPKVTLPTPDLVEVPEGVFVSVGRKLLQLTPAQIGPAAAGVVLMTLSEAEPYVCISKPLSSEPLGLLVLGDLPTDIIQVRHSVERFQARWKLSGDPLLLQATLLQIGVQPVQKFVPAECTPVDVLPSALVRVAVFRDEWGQPWADFIKAPLRSVVAQCKLLTSCSVAGCTCEAFHGVSGPGEPEPILEVFGRQFLQLNLRQAAPSEAQVFNAILRIPLALEEQLQGFSGMGGIYFEPRGDSLRDPSARFSVIWVPRADHKQVLLFKQGNKDVVGLARIGSRYGVRCKVAGAQTLHEQLKPDQPFLAGGGLSQYQVGPWPHLTGC</sequence>
<dbReference type="EMBL" id="LSRX01000512">
    <property type="protein sequence ID" value="OLP95201.1"/>
    <property type="molecule type" value="Genomic_DNA"/>
</dbReference>
<name>A0A1Q9DJ36_SYMMI</name>
<accession>A0A1Q9DJ36</accession>
<evidence type="ECO:0000313" key="1">
    <source>
        <dbReference type="EMBL" id="OLP95201.1"/>
    </source>
</evidence>
<dbReference type="OrthoDB" id="10674020at2759"/>
<comment type="caution">
    <text evidence="1">The sequence shown here is derived from an EMBL/GenBank/DDBJ whole genome shotgun (WGS) entry which is preliminary data.</text>
</comment>
<organism evidence="1 2">
    <name type="scientific">Symbiodinium microadriaticum</name>
    <name type="common">Dinoflagellate</name>
    <name type="synonym">Zooxanthella microadriatica</name>
    <dbReference type="NCBI Taxonomy" id="2951"/>
    <lineage>
        <taxon>Eukaryota</taxon>
        <taxon>Sar</taxon>
        <taxon>Alveolata</taxon>
        <taxon>Dinophyceae</taxon>
        <taxon>Suessiales</taxon>
        <taxon>Symbiodiniaceae</taxon>
        <taxon>Symbiodinium</taxon>
    </lineage>
</organism>
<dbReference type="AlphaFoldDB" id="A0A1Q9DJ36"/>
<reference evidence="1 2" key="1">
    <citation type="submission" date="2016-02" db="EMBL/GenBank/DDBJ databases">
        <title>Genome analysis of coral dinoflagellate symbionts highlights evolutionary adaptations to a symbiotic lifestyle.</title>
        <authorList>
            <person name="Aranda M."/>
            <person name="Li Y."/>
            <person name="Liew Y.J."/>
            <person name="Baumgarten S."/>
            <person name="Simakov O."/>
            <person name="Wilson M."/>
            <person name="Piel J."/>
            <person name="Ashoor H."/>
            <person name="Bougouffa S."/>
            <person name="Bajic V.B."/>
            <person name="Ryu T."/>
            <person name="Ravasi T."/>
            <person name="Bayer T."/>
            <person name="Micklem G."/>
            <person name="Kim H."/>
            <person name="Bhak J."/>
            <person name="Lajeunesse T.C."/>
            <person name="Voolstra C.R."/>
        </authorList>
    </citation>
    <scope>NUCLEOTIDE SEQUENCE [LARGE SCALE GENOMIC DNA]</scope>
    <source>
        <strain evidence="1 2">CCMP2467</strain>
    </source>
</reference>
<keyword evidence="2" id="KW-1185">Reference proteome</keyword>
<gene>
    <name evidence="1" type="ORF">AK812_SmicGene22685</name>
</gene>
<dbReference type="Proteomes" id="UP000186817">
    <property type="component" value="Unassembled WGS sequence"/>
</dbReference>
<protein>
    <submittedName>
        <fullName evidence="1">Uncharacterized protein</fullName>
    </submittedName>
</protein>